<evidence type="ECO:0000313" key="1">
    <source>
        <dbReference type="EMBL" id="QRE04142.1"/>
    </source>
</evidence>
<dbReference type="Proteomes" id="UP000596329">
    <property type="component" value="Chromosome"/>
</dbReference>
<dbReference type="EMBL" id="CP059075">
    <property type="protein sequence ID" value="QRE04142.1"/>
    <property type="molecule type" value="Genomic_DNA"/>
</dbReference>
<dbReference type="KEGG" id="fpw:IA04_11780"/>
<gene>
    <name evidence="1" type="ORF">H0H26_00600</name>
</gene>
<sequence>MKFIYLLLISASIFAQDKSIEAKIMAITASDSNPKNREFTIHYEIENLTNNSVSFFLTPNTLIANAAASMTLFPVYKIYINDVFISLDGPFFEKNGIDWETKLLGFKDYTTPQAKEVIKKVIAEFEAKNKLIVENYTKNGGKSTDEKWILENHHLLESKITLNPKETKSFVIKTSWNRERYFKEDDLEYYLDEKDKYEFELVLDLKKTSFKEKLCEEEYLRIKKDRNFIEGIFTTNKVKIDFKEKI</sequence>
<name>A0A076NZP2_FLAPS</name>
<dbReference type="RefSeq" id="WP_011964487.1">
    <property type="nucleotide sequence ID" value="NZ_BJSX01000055.1"/>
</dbReference>
<protein>
    <submittedName>
        <fullName evidence="1">Uncharacterized protein</fullName>
    </submittedName>
</protein>
<proteinExistence type="predicted"/>
<dbReference type="KEGG" id="fpc:FPSM_02528"/>
<accession>A0A076NZP2</accession>
<dbReference type="KEGG" id="fpq:IB65_12120"/>
<organism evidence="1 2">
    <name type="scientific">Flavobacterium psychrophilum</name>
    <dbReference type="NCBI Taxonomy" id="96345"/>
    <lineage>
        <taxon>Bacteria</taxon>
        <taxon>Pseudomonadati</taxon>
        <taxon>Bacteroidota</taxon>
        <taxon>Flavobacteriia</taxon>
        <taxon>Flavobacteriales</taxon>
        <taxon>Flavobacteriaceae</taxon>
        <taxon>Flavobacterium</taxon>
    </lineage>
</organism>
<evidence type="ECO:0000313" key="2">
    <source>
        <dbReference type="Proteomes" id="UP000596329"/>
    </source>
</evidence>
<dbReference type="GeneID" id="66553506"/>
<dbReference type="KEGG" id="fpv:IA03_11895"/>
<reference evidence="1 2" key="1">
    <citation type="submission" date="2020-07" db="EMBL/GenBank/DDBJ databases">
        <title>Genomic characterization of Flavobacterium psychrophilum strains.</title>
        <authorList>
            <person name="Castillo D."/>
            <person name="Jorgensen J."/>
            <person name="Middelboe M."/>
        </authorList>
    </citation>
    <scope>NUCLEOTIDE SEQUENCE [LARGE SCALE GENOMIC DNA]</scope>
    <source>
        <strain evidence="1 2">FPS-R7</strain>
    </source>
</reference>
<dbReference type="KEGG" id="fpk:IA06_11855"/>
<dbReference type="AlphaFoldDB" id="A0A076NZP2"/>